<sequence length="476" mass="53810">MALSCGHAATMSTLDGMMEMNTYYQEQVDKKTGDVTYISKKDLPGKEVPQVSCHLCRQPIVTLLRYGRRIKYGQLSMRMKKHQVAQAKAMRDAQEEFDVNRILVQDGQAKFLQSLSISEMESCRDPPAEKTRRLGRYKDSSQKFPGVNFLLITTVYNIPREHEKAWAEFLGPLSKSLKKVTAIYNVAMRSPTKQLFDAAVSHLYRLKTAPTMGLPGATEEPVMADDVIRACILECGLPSDGHGGSSYVDSLQEKTNILLFVLAQAFVALDDTGISSGWYWFVEDLIQCCYVHTCILIEAAKNGKYPRKETHARLHRLDLIVKRVRWIGQRAVPEDDAAMEARLDRVNEDNEFFLKEIGEIVRNCPLGISEMCAERVTALQDTMQDVVKVARSATFYQSVSRAEKFEVFRVMSDQLGGSGHWYQCPNGHTYVIADCGMAMTQSECPECGESIGGGHHALLRSNRLDQEFEEMYRQRR</sequence>
<dbReference type="PROSITE" id="PS51981">
    <property type="entry name" value="ZF_RZ"/>
    <property type="match status" value="1"/>
</dbReference>
<dbReference type="EMBL" id="JAAAJA010000931">
    <property type="protein sequence ID" value="KAG0248734.1"/>
    <property type="molecule type" value="Genomic_DNA"/>
</dbReference>
<dbReference type="InterPro" id="IPR046439">
    <property type="entry name" value="ZF_RZ_dom"/>
</dbReference>
<keyword evidence="5" id="KW-0862">Zinc</keyword>
<evidence type="ECO:0000313" key="9">
    <source>
        <dbReference type="Proteomes" id="UP000726737"/>
    </source>
</evidence>
<evidence type="ECO:0000256" key="4">
    <source>
        <dbReference type="ARBA" id="ARBA00022771"/>
    </source>
</evidence>
<feature type="domain" description="RZ-type" evidence="7">
    <location>
        <begin position="399"/>
        <end position="474"/>
    </location>
</feature>
<comment type="subcellular location">
    <subcellularLocation>
        <location evidence="1">Cytoplasm</location>
    </subcellularLocation>
</comment>
<reference evidence="8" key="1">
    <citation type="journal article" date="2020" name="Fungal Divers.">
        <title>Resolving the Mortierellaceae phylogeny through synthesis of multi-gene phylogenetics and phylogenomics.</title>
        <authorList>
            <person name="Vandepol N."/>
            <person name="Liber J."/>
            <person name="Desiro A."/>
            <person name="Na H."/>
            <person name="Kennedy M."/>
            <person name="Barry K."/>
            <person name="Grigoriev I.V."/>
            <person name="Miller A.N."/>
            <person name="O'Donnell K."/>
            <person name="Stajich J.E."/>
            <person name="Bonito G."/>
        </authorList>
    </citation>
    <scope>NUCLEOTIDE SEQUENCE</scope>
    <source>
        <strain evidence="8">KOD948</strain>
    </source>
</reference>
<protein>
    <recommendedName>
        <fullName evidence="7">RZ-type domain-containing protein</fullName>
    </recommendedName>
</protein>
<name>A0A9P6TVU1_9FUNG</name>
<gene>
    <name evidence="8" type="ORF">BG011_009966</name>
</gene>
<dbReference type="Proteomes" id="UP000726737">
    <property type="component" value="Unassembled WGS sequence"/>
</dbReference>
<evidence type="ECO:0000256" key="2">
    <source>
        <dbReference type="ARBA" id="ARBA00022490"/>
    </source>
</evidence>
<dbReference type="Pfam" id="PF20173">
    <property type="entry name" value="ZnF_RZ-type"/>
    <property type="match status" value="1"/>
</dbReference>
<dbReference type="GO" id="GO:0002376">
    <property type="term" value="P:immune system process"/>
    <property type="evidence" value="ECO:0007669"/>
    <property type="project" value="UniProtKB-KW"/>
</dbReference>
<dbReference type="GO" id="GO:0008270">
    <property type="term" value="F:zinc ion binding"/>
    <property type="evidence" value="ECO:0007669"/>
    <property type="project" value="UniProtKB-KW"/>
</dbReference>
<dbReference type="AlphaFoldDB" id="A0A9P6TVU1"/>
<dbReference type="OrthoDB" id="2423195at2759"/>
<keyword evidence="3" id="KW-0479">Metal-binding</keyword>
<keyword evidence="9" id="KW-1185">Reference proteome</keyword>
<evidence type="ECO:0000259" key="7">
    <source>
        <dbReference type="PROSITE" id="PS51981"/>
    </source>
</evidence>
<comment type="caution">
    <text evidence="8">The sequence shown here is derived from an EMBL/GenBank/DDBJ whole genome shotgun (WGS) entry which is preliminary data.</text>
</comment>
<proteinExistence type="predicted"/>
<keyword evidence="6" id="KW-0391">Immunity</keyword>
<keyword evidence="2" id="KW-0963">Cytoplasm</keyword>
<evidence type="ECO:0000313" key="8">
    <source>
        <dbReference type="EMBL" id="KAG0248734.1"/>
    </source>
</evidence>
<evidence type="ECO:0000256" key="1">
    <source>
        <dbReference type="ARBA" id="ARBA00004496"/>
    </source>
</evidence>
<evidence type="ECO:0000256" key="5">
    <source>
        <dbReference type="ARBA" id="ARBA00022833"/>
    </source>
</evidence>
<keyword evidence="4" id="KW-0863">Zinc-finger</keyword>
<accession>A0A9P6TVU1</accession>
<dbReference type="GO" id="GO:0005737">
    <property type="term" value="C:cytoplasm"/>
    <property type="evidence" value="ECO:0007669"/>
    <property type="project" value="UniProtKB-SubCell"/>
</dbReference>
<evidence type="ECO:0000256" key="6">
    <source>
        <dbReference type="ARBA" id="ARBA00022859"/>
    </source>
</evidence>
<evidence type="ECO:0000256" key="3">
    <source>
        <dbReference type="ARBA" id="ARBA00022723"/>
    </source>
</evidence>
<organism evidence="8 9">
    <name type="scientific">Mortierella polycephala</name>
    <dbReference type="NCBI Taxonomy" id="41804"/>
    <lineage>
        <taxon>Eukaryota</taxon>
        <taxon>Fungi</taxon>
        <taxon>Fungi incertae sedis</taxon>
        <taxon>Mucoromycota</taxon>
        <taxon>Mortierellomycotina</taxon>
        <taxon>Mortierellomycetes</taxon>
        <taxon>Mortierellales</taxon>
        <taxon>Mortierellaceae</taxon>
        <taxon>Mortierella</taxon>
    </lineage>
</organism>